<protein>
    <recommendedName>
        <fullName evidence="3">Serine hydrolase domain-containing protein</fullName>
    </recommendedName>
</protein>
<reference evidence="4" key="1">
    <citation type="submission" date="2023-08" db="EMBL/GenBank/DDBJ databases">
        <authorList>
            <person name="Chen Y."/>
            <person name="Shah S."/>
            <person name="Dougan E. K."/>
            <person name="Thang M."/>
            <person name="Chan C."/>
        </authorList>
    </citation>
    <scope>NUCLEOTIDE SEQUENCE</scope>
</reference>
<dbReference type="Proteomes" id="UP001178507">
    <property type="component" value="Unassembled WGS sequence"/>
</dbReference>
<dbReference type="GO" id="GO:0005634">
    <property type="term" value="C:nucleus"/>
    <property type="evidence" value="ECO:0007669"/>
    <property type="project" value="TreeGrafter"/>
</dbReference>
<evidence type="ECO:0000313" key="5">
    <source>
        <dbReference type="Proteomes" id="UP001178507"/>
    </source>
</evidence>
<organism evidence="4 5">
    <name type="scientific">Effrenium voratum</name>
    <dbReference type="NCBI Taxonomy" id="2562239"/>
    <lineage>
        <taxon>Eukaryota</taxon>
        <taxon>Sar</taxon>
        <taxon>Alveolata</taxon>
        <taxon>Dinophyceae</taxon>
        <taxon>Suessiales</taxon>
        <taxon>Symbiodiniaceae</taxon>
        <taxon>Effrenium</taxon>
    </lineage>
</organism>
<accession>A0AA36HKL4</accession>
<feature type="compositionally biased region" description="Low complexity" evidence="2">
    <location>
        <begin position="23"/>
        <end position="48"/>
    </location>
</feature>
<dbReference type="InterPro" id="IPR050593">
    <property type="entry name" value="LovG"/>
</dbReference>
<dbReference type="GO" id="GO:0016787">
    <property type="term" value="F:hydrolase activity"/>
    <property type="evidence" value="ECO:0007669"/>
    <property type="project" value="UniProtKB-KW"/>
</dbReference>
<sequence>MFDFDELEEKYEAKRAPKEPKKATVPKPKAAQAAQAAQAAETKPKAAPRSNGSPAPMNRKIRVLALHGGGSNANIMQFQVMPLRRILGDQAEWVFLNGGRTWKFDEGQQPPEIMKTLAAGMPFYGWYAVETKDKTDRPYQEKLFDPEVDFTYTEVEAGVDRVLAYIKDEGPVDVLVGFSQGCIVSHLMAAVLRERGEAIPWRLSIFFNGMRVRDRRYERLFQTALELPSIMVFGRQIQRIQDEFYNYGKASQMALYQEPLVLEHDEGHKFPSAGPRAKEIYEEVAKQVYFHCGVAPRNKI</sequence>
<keyword evidence="1" id="KW-0378">Hydrolase</keyword>
<dbReference type="InterPro" id="IPR029058">
    <property type="entry name" value="AB_hydrolase_fold"/>
</dbReference>
<dbReference type="GO" id="GO:0005737">
    <property type="term" value="C:cytoplasm"/>
    <property type="evidence" value="ECO:0007669"/>
    <property type="project" value="TreeGrafter"/>
</dbReference>
<dbReference type="InterPro" id="IPR005645">
    <property type="entry name" value="FSH-like_dom"/>
</dbReference>
<comment type="caution">
    <text evidence="4">The sequence shown here is derived from an EMBL/GenBank/DDBJ whole genome shotgun (WGS) entry which is preliminary data.</text>
</comment>
<dbReference type="AlphaFoldDB" id="A0AA36HKL4"/>
<dbReference type="Pfam" id="PF03959">
    <property type="entry name" value="FSH1"/>
    <property type="match status" value="1"/>
</dbReference>
<evidence type="ECO:0000313" key="4">
    <source>
        <dbReference type="EMBL" id="CAJ1370823.1"/>
    </source>
</evidence>
<evidence type="ECO:0000256" key="2">
    <source>
        <dbReference type="SAM" id="MobiDB-lite"/>
    </source>
</evidence>
<feature type="domain" description="Serine hydrolase" evidence="3">
    <location>
        <begin position="57"/>
        <end position="275"/>
    </location>
</feature>
<dbReference type="SUPFAM" id="SSF53474">
    <property type="entry name" value="alpha/beta-Hydrolases"/>
    <property type="match status" value="1"/>
</dbReference>
<proteinExistence type="predicted"/>
<evidence type="ECO:0000259" key="3">
    <source>
        <dbReference type="Pfam" id="PF03959"/>
    </source>
</evidence>
<dbReference type="PANTHER" id="PTHR48070:SF6">
    <property type="entry name" value="ESTERASE OVCA2"/>
    <property type="match status" value="1"/>
</dbReference>
<feature type="region of interest" description="Disordered" evidence="2">
    <location>
        <begin position="1"/>
        <end position="57"/>
    </location>
</feature>
<dbReference type="Gene3D" id="3.40.50.1820">
    <property type="entry name" value="alpha/beta hydrolase"/>
    <property type="match status" value="1"/>
</dbReference>
<dbReference type="EMBL" id="CAUJNA010000038">
    <property type="protein sequence ID" value="CAJ1370823.1"/>
    <property type="molecule type" value="Genomic_DNA"/>
</dbReference>
<dbReference type="PANTHER" id="PTHR48070">
    <property type="entry name" value="ESTERASE OVCA2"/>
    <property type="match status" value="1"/>
</dbReference>
<evidence type="ECO:0000256" key="1">
    <source>
        <dbReference type="ARBA" id="ARBA00022801"/>
    </source>
</evidence>
<keyword evidence="5" id="KW-1185">Reference proteome</keyword>
<gene>
    <name evidence="4" type="ORF">EVOR1521_LOCUS1302</name>
</gene>
<name>A0AA36HKL4_9DINO</name>
<feature type="compositionally biased region" description="Basic and acidic residues" evidence="2">
    <location>
        <begin position="10"/>
        <end position="22"/>
    </location>
</feature>